<keyword evidence="3" id="KW-1185">Reference proteome</keyword>
<dbReference type="AlphaFoldDB" id="A0A7X2P742"/>
<organism evidence="2 3">
    <name type="scientific">Bilifractor porci</name>
    <dbReference type="NCBI Taxonomy" id="2606636"/>
    <lineage>
        <taxon>Bacteria</taxon>
        <taxon>Bacillati</taxon>
        <taxon>Bacillota</taxon>
        <taxon>Clostridia</taxon>
        <taxon>Lachnospirales</taxon>
        <taxon>Lachnospiraceae</taxon>
        <taxon>Bilifractor</taxon>
    </lineage>
</organism>
<accession>A0A7X2P742</accession>
<protein>
    <submittedName>
        <fullName evidence="2">Peptidase C39</fullName>
    </submittedName>
</protein>
<comment type="caution">
    <text evidence="2">The sequence shown here is derived from an EMBL/GenBank/DDBJ whole genome shotgun (WGS) entry which is preliminary data.</text>
</comment>
<dbReference type="EMBL" id="VUMV01000002">
    <property type="protein sequence ID" value="MST81275.1"/>
    <property type="molecule type" value="Genomic_DNA"/>
</dbReference>
<dbReference type="Pfam" id="PF13529">
    <property type="entry name" value="Peptidase_C39_2"/>
    <property type="match status" value="1"/>
</dbReference>
<proteinExistence type="predicted"/>
<sequence>MRTPLRYQATEYDCGPTAVLNAITYLYSTEEIPPDFVKAVYNYGLDEYNDLGCPGRHGTSQAAIRFMTEWFNNYAKCTGYPLRCEYYQGEDVHMKENSQLVACLEQGGVAVVRCILECEHYITLTGIDSEYVHVFDPYFWDMDFGKKGIIRVTDKPFEMNRKISRNIMDCTDDCDYSFCKTENRTAMLIYKTGKGKVLLP</sequence>
<feature type="domain" description="Peptidase C39-like" evidence="1">
    <location>
        <begin position="4"/>
        <end position="138"/>
    </location>
</feature>
<dbReference type="RefSeq" id="WP_154457099.1">
    <property type="nucleotide sequence ID" value="NZ_VUMV01000002.1"/>
</dbReference>
<evidence type="ECO:0000259" key="1">
    <source>
        <dbReference type="Pfam" id="PF13529"/>
    </source>
</evidence>
<evidence type="ECO:0000313" key="2">
    <source>
        <dbReference type="EMBL" id="MST81275.1"/>
    </source>
</evidence>
<name>A0A7X2P742_9FIRM</name>
<reference evidence="2 3" key="1">
    <citation type="submission" date="2019-08" db="EMBL/GenBank/DDBJ databases">
        <title>In-depth cultivation of the pig gut microbiome towards novel bacterial diversity and tailored functional studies.</title>
        <authorList>
            <person name="Wylensek D."/>
            <person name="Hitch T.C.A."/>
            <person name="Clavel T."/>
        </authorList>
    </citation>
    <scope>NUCLEOTIDE SEQUENCE [LARGE SCALE GENOMIC DNA]</scope>
    <source>
        <strain evidence="2 3">Oil+RF-744-WCA-WT-13</strain>
    </source>
</reference>
<evidence type="ECO:0000313" key="3">
    <source>
        <dbReference type="Proteomes" id="UP000466864"/>
    </source>
</evidence>
<gene>
    <name evidence="2" type="ORF">FYJ60_02955</name>
</gene>
<dbReference type="InterPro" id="IPR039564">
    <property type="entry name" value="Peptidase_C39-like"/>
</dbReference>
<dbReference type="Proteomes" id="UP000466864">
    <property type="component" value="Unassembled WGS sequence"/>
</dbReference>